<feature type="non-terminal residue" evidence="1">
    <location>
        <position position="1"/>
    </location>
</feature>
<reference evidence="1" key="1">
    <citation type="journal article" date="2014" name="Front. Microbiol.">
        <title>High frequency of phylogenetically diverse reductive dehalogenase-homologous genes in deep subseafloor sedimentary metagenomes.</title>
        <authorList>
            <person name="Kawai M."/>
            <person name="Futagami T."/>
            <person name="Toyoda A."/>
            <person name="Takaki Y."/>
            <person name="Nishi S."/>
            <person name="Hori S."/>
            <person name="Arai W."/>
            <person name="Tsubouchi T."/>
            <person name="Morono Y."/>
            <person name="Uchiyama I."/>
            <person name="Ito T."/>
            <person name="Fujiyama A."/>
            <person name="Inagaki F."/>
            <person name="Takami H."/>
        </authorList>
    </citation>
    <scope>NUCLEOTIDE SEQUENCE</scope>
    <source>
        <strain evidence="1">Expedition CK06-06</strain>
    </source>
</reference>
<evidence type="ECO:0000313" key="1">
    <source>
        <dbReference type="EMBL" id="GAF68265.1"/>
    </source>
</evidence>
<sequence>RYSINLSPDAPLQPMGAEGSGSGVALSPDGLLLVYIASTGPGTKQLFLRRLDQLDDAQPVAGTEGAFDPFFSPDSQWIGFFTPGKLKKVSVLGGSPITLCDILVPLGASWTDDDHIMFSSQFRQGPKRISAAGGPVEDLMDESFMESQGFFAVLGPVVLPGGRNILFTCAASLLMEDIKIAVLSLESGQVKFLLERAVCYAYVPTGHLLYGQAGAMMAAPFDADTLEITGPAVPVTQADMELHPLYNFPILFTFSREGTLVYVPGSEEVSVARTLVWVDREGNEELLAAPPRPYSYVDLSPDGTHVAVLFTDPQNFFDQGDIWILDLTRKVVTQQRFTFDPQAFYNPMWTPDSQRV</sequence>
<feature type="non-terminal residue" evidence="1">
    <location>
        <position position="356"/>
    </location>
</feature>
<protein>
    <recommendedName>
        <fullName evidence="2">Dipeptidylpeptidase IV N-terminal domain-containing protein</fullName>
    </recommendedName>
</protein>
<comment type="caution">
    <text evidence="1">The sequence shown here is derived from an EMBL/GenBank/DDBJ whole genome shotgun (WGS) entry which is preliminary data.</text>
</comment>
<name>X0SWS9_9ZZZZ</name>
<dbReference type="Gene3D" id="2.120.10.30">
    <property type="entry name" value="TolB, C-terminal domain"/>
    <property type="match status" value="2"/>
</dbReference>
<accession>X0SWS9</accession>
<dbReference type="SUPFAM" id="SSF82171">
    <property type="entry name" value="DPP6 N-terminal domain-like"/>
    <property type="match status" value="1"/>
</dbReference>
<evidence type="ECO:0008006" key="2">
    <source>
        <dbReference type="Google" id="ProtNLM"/>
    </source>
</evidence>
<gene>
    <name evidence="1" type="ORF">S01H1_16951</name>
</gene>
<dbReference type="EMBL" id="BARS01008951">
    <property type="protein sequence ID" value="GAF68265.1"/>
    <property type="molecule type" value="Genomic_DNA"/>
</dbReference>
<organism evidence="1">
    <name type="scientific">marine sediment metagenome</name>
    <dbReference type="NCBI Taxonomy" id="412755"/>
    <lineage>
        <taxon>unclassified sequences</taxon>
        <taxon>metagenomes</taxon>
        <taxon>ecological metagenomes</taxon>
    </lineage>
</organism>
<dbReference type="InterPro" id="IPR011042">
    <property type="entry name" value="6-blade_b-propeller_TolB-like"/>
</dbReference>
<proteinExistence type="predicted"/>
<dbReference type="AlphaFoldDB" id="X0SWS9"/>